<evidence type="ECO:0000313" key="1">
    <source>
        <dbReference type="EMBL" id="KAK8490518.1"/>
    </source>
</evidence>
<accession>A0ABR2ACL4</accession>
<sequence length="66" mass="7538">MLSRHAILEEMQRRSWVVRLQHVLREGNGVVDLLLKTAVRDDFEVHHVDMPTAGLLSLALADFVCE</sequence>
<dbReference type="EMBL" id="JBBPBN010000279">
    <property type="protein sequence ID" value="KAK8490518.1"/>
    <property type="molecule type" value="Genomic_DNA"/>
</dbReference>
<protein>
    <recommendedName>
        <fullName evidence="3">RNase H type-1 domain-containing protein</fullName>
    </recommendedName>
</protein>
<gene>
    <name evidence="1" type="ORF">V6N11_055746</name>
</gene>
<evidence type="ECO:0000313" key="2">
    <source>
        <dbReference type="Proteomes" id="UP001396334"/>
    </source>
</evidence>
<reference evidence="1 2" key="1">
    <citation type="journal article" date="2024" name="G3 (Bethesda)">
        <title>Genome assembly of Hibiscus sabdariffa L. provides insights into metabolisms of medicinal natural products.</title>
        <authorList>
            <person name="Kim T."/>
        </authorList>
    </citation>
    <scope>NUCLEOTIDE SEQUENCE [LARGE SCALE GENOMIC DNA]</scope>
    <source>
        <strain evidence="1">TK-2024</strain>
        <tissue evidence="1">Old leaves</tissue>
    </source>
</reference>
<keyword evidence="2" id="KW-1185">Reference proteome</keyword>
<organism evidence="1 2">
    <name type="scientific">Hibiscus sabdariffa</name>
    <name type="common">roselle</name>
    <dbReference type="NCBI Taxonomy" id="183260"/>
    <lineage>
        <taxon>Eukaryota</taxon>
        <taxon>Viridiplantae</taxon>
        <taxon>Streptophyta</taxon>
        <taxon>Embryophyta</taxon>
        <taxon>Tracheophyta</taxon>
        <taxon>Spermatophyta</taxon>
        <taxon>Magnoliopsida</taxon>
        <taxon>eudicotyledons</taxon>
        <taxon>Gunneridae</taxon>
        <taxon>Pentapetalae</taxon>
        <taxon>rosids</taxon>
        <taxon>malvids</taxon>
        <taxon>Malvales</taxon>
        <taxon>Malvaceae</taxon>
        <taxon>Malvoideae</taxon>
        <taxon>Hibiscus</taxon>
    </lineage>
</organism>
<name>A0ABR2ACL4_9ROSI</name>
<comment type="caution">
    <text evidence="1">The sequence shown here is derived from an EMBL/GenBank/DDBJ whole genome shotgun (WGS) entry which is preliminary data.</text>
</comment>
<proteinExistence type="predicted"/>
<dbReference type="Proteomes" id="UP001396334">
    <property type="component" value="Unassembled WGS sequence"/>
</dbReference>
<evidence type="ECO:0008006" key="3">
    <source>
        <dbReference type="Google" id="ProtNLM"/>
    </source>
</evidence>